<feature type="region of interest" description="Disordered" evidence="1">
    <location>
        <begin position="97"/>
        <end position="148"/>
    </location>
</feature>
<feature type="non-terminal residue" evidence="2">
    <location>
        <position position="1"/>
    </location>
</feature>
<comment type="caution">
    <text evidence="2">The sequence shown here is derived from an EMBL/GenBank/DDBJ whole genome shotgun (WGS) entry which is preliminary data.</text>
</comment>
<feature type="compositionally biased region" description="Basic residues" evidence="1">
    <location>
        <begin position="126"/>
        <end position="136"/>
    </location>
</feature>
<reference evidence="2 3" key="1">
    <citation type="submission" date="2019-04" db="EMBL/GenBank/DDBJ databases">
        <title>Chromosome genome assembly for Takifugu flavidus.</title>
        <authorList>
            <person name="Xiao S."/>
        </authorList>
    </citation>
    <scope>NUCLEOTIDE SEQUENCE [LARGE SCALE GENOMIC DNA]</scope>
    <source>
        <strain evidence="2">HTHZ2018</strain>
        <tissue evidence="2">Muscle</tissue>
    </source>
</reference>
<evidence type="ECO:0000256" key="1">
    <source>
        <dbReference type="SAM" id="MobiDB-lite"/>
    </source>
</evidence>
<accession>A0A5C6NQ72</accession>
<dbReference type="AlphaFoldDB" id="A0A5C6NQ72"/>
<keyword evidence="3" id="KW-1185">Reference proteome</keyword>
<evidence type="ECO:0000313" key="2">
    <source>
        <dbReference type="EMBL" id="TWW69095.1"/>
    </source>
</evidence>
<proteinExistence type="predicted"/>
<name>A0A5C6NQ72_9TELE</name>
<dbReference type="Proteomes" id="UP000324091">
    <property type="component" value="Chromosome 19"/>
</dbReference>
<protein>
    <submittedName>
        <fullName evidence="2">Uncharacterized protein</fullName>
    </submittedName>
</protein>
<feature type="compositionally biased region" description="Basic and acidic residues" evidence="1">
    <location>
        <begin position="103"/>
        <end position="113"/>
    </location>
</feature>
<gene>
    <name evidence="2" type="ORF">D4764_19G0008940</name>
</gene>
<dbReference type="EMBL" id="RHFK02000011">
    <property type="protein sequence ID" value="TWW69095.1"/>
    <property type="molecule type" value="Genomic_DNA"/>
</dbReference>
<organism evidence="2 3">
    <name type="scientific">Takifugu flavidus</name>
    <name type="common">sansaifugu</name>
    <dbReference type="NCBI Taxonomy" id="433684"/>
    <lineage>
        <taxon>Eukaryota</taxon>
        <taxon>Metazoa</taxon>
        <taxon>Chordata</taxon>
        <taxon>Craniata</taxon>
        <taxon>Vertebrata</taxon>
        <taxon>Euteleostomi</taxon>
        <taxon>Actinopterygii</taxon>
        <taxon>Neopterygii</taxon>
        <taxon>Teleostei</taxon>
        <taxon>Neoteleostei</taxon>
        <taxon>Acanthomorphata</taxon>
        <taxon>Eupercaria</taxon>
        <taxon>Tetraodontiformes</taxon>
        <taxon>Tetradontoidea</taxon>
        <taxon>Tetraodontidae</taxon>
        <taxon>Takifugu</taxon>
    </lineage>
</organism>
<evidence type="ECO:0000313" key="3">
    <source>
        <dbReference type="Proteomes" id="UP000324091"/>
    </source>
</evidence>
<sequence length="326" mass="34854">HRGPSPASTAAWQSHHGSLLLTAGAARSLGKSPPDWKFRHVRAALMVISPRCGQSATSIFVHVGVRRGAKTGHFPTDTQPSPGRTVVHLAVKCNSSHCGIKTDSTHNRRRSETRTQAGETGAASGRRGKRSSRRRWNTGTCPAKNEVDHHFHDHPLVEDQSPPNGVDGNTPKTSFVCDEHPHPPETKGTLKAAILNKVGMSRGIGNGISPRFLSQQRSKPNTFPVSRFNVACEGRGRLSSGGSPYMVETKSPAVIQTVWFGGSRGNEEQRTLRGWGGLMPARAQPLFCFGLVLIGQIGPGGSVDATYSLAGAPSAAPCFACLCRLH</sequence>